<dbReference type="GO" id="GO:0008725">
    <property type="term" value="F:DNA-3-methyladenine glycosylase activity"/>
    <property type="evidence" value="ECO:0007669"/>
    <property type="project" value="TreeGrafter"/>
</dbReference>
<reference evidence="5" key="2">
    <citation type="submission" date="2022-01" db="EMBL/GenBank/DDBJ databases">
        <authorList>
            <person name="Hirooka S."/>
            <person name="Miyagishima S.Y."/>
        </authorList>
    </citation>
    <scope>NUCLEOTIDE SEQUENCE</scope>
    <source>
        <strain evidence="5">NBRC 102759</strain>
    </source>
</reference>
<dbReference type="SUPFAM" id="SSF48150">
    <property type="entry name" value="DNA-glycosylase"/>
    <property type="match status" value="1"/>
</dbReference>
<dbReference type="AlphaFoldDB" id="A0A9C7Q4F2"/>
<keyword evidence="2" id="KW-0227">DNA damage</keyword>
<dbReference type="InterPro" id="IPR011257">
    <property type="entry name" value="DNA_glycosylase"/>
</dbReference>
<keyword evidence="3" id="KW-0234">DNA repair</keyword>
<evidence type="ECO:0000313" key="5">
    <source>
        <dbReference type="EMBL" id="GJQ15585.1"/>
    </source>
</evidence>
<dbReference type="Pfam" id="PF00730">
    <property type="entry name" value="HhH-GPD"/>
    <property type="match status" value="1"/>
</dbReference>
<evidence type="ECO:0000259" key="4">
    <source>
        <dbReference type="SMART" id="SM00478"/>
    </source>
</evidence>
<organism evidence="5 6">
    <name type="scientific">Galdieria partita</name>
    <dbReference type="NCBI Taxonomy" id="83374"/>
    <lineage>
        <taxon>Eukaryota</taxon>
        <taxon>Rhodophyta</taxon>
        <taxon>Bangiophyceae</taxon>
        <taxon>Galdieriales</taxon>
        <taxon>Galdieriaceae</taxon>
        <taxon>Galdieria</taxon>
    </lineage>
</organism>
<gene>
    <name evidence="5" type="ORF">GpartN1_g7376.t1</name>
</gene>
<dbReference type="PANTHER" id="PTHR43003:SF5">
    <property type="entry name" value="DNA-3-METHYLADENINE GLYCOSYLASE"/>
    <property type="match status" value="1"/>
</dbReference>
<dbReference type="GO" id="GO:0006307">
    <property type="term" value="P:DNA alkylation repair"/>
    <property type="evidence" value="ECO:0007669"/>
    <property type="project" value="TreeGrafter"/>
</dbReference>
<evidence type="ECO:0000313" key="6">
    <source>
        <dbReference type="Proteomes" id="UP001061958"/>
    </source>
</evidence>
<dbReference type="FunFam" id="1.10.340.30:FF:000004">
    <property type="entry name" value="DNA-3-methyladenine glycosylase II"/>
    <property type="match status" value="1"/>
</dbReference>
<dbReference type="GO" id="GO:0006285">
    <property type="term" value="P:base-excision repair, AP site formation"/>
    <property type="evidence" value="ECO:0007669"/>
    <property type="project" value="TreeGrafter"/>
</dbReference>
<keyword evidence="6" id="KW-1185">Reference proteome</keyword>
<dbReference type="CDD" id="cd00056">
    <property type="entry name" value="ENDO3c"/>
    <property type="match status" value="1"/>
</dbReference>
<dbReference type="EMBL" id="BQMJ01000071">
    <property type="protein sequence ID" value="GJQ15585.1"/>
    <property type="molecule type" value="Genomic_DNA"/>
</dbReference>
<dbReference type="PANTHER" id="PTHR43003">
    <property type="entry name" value="DNA-3-METHYLADENINE GLYCOSYLASE"/>
    <property type="match status" value="1"/>
</dbReference>
<dbReference type="Gene3D" id="1.10.340.30">
    <property type="entry name" value="Hypothetical protein, domain 2"/>
    <property type="match status" value="1"/>
</dbReference>
<name>A0A9C7Q4F2_9RHOD</name>
<comment type="caution">
    <text evidence="5">The sequence shown here is derived from an EMBL/GenBank/DDBJ whole genome shotgun (WGS) entry which is preliminary data.</text>
</comment>
<dbReference type="GO" id="GO:0043916">
    <property type="term" value="F:DNA-7-methylguanine glycosylase activity"/>
    <property type="evidence" value="ECO:0007669"/>
    <property type="project" value="TreeGrafter"/>
</dbReference>
<dbReference type="GO" id="GO:0032993">
    <property type="term" value="C:protein-DNA complex"/>
    <property type="evidence" value="ECO:0007669"/>
    <property type="project" value="TreeGrafter"/>
</dbReference>
<feature type="domain" description="HhH-GPD" evidence="4">
    <location>
        <begin position="76"/>
        <end position="236"/>
    </location>
</feature>
<dbReference type="GO" id="GO:0005634">
    <property type="term" value="C:nucleus"/>
    <property type="evidence" value="ECO:0007669"/>
    <property type="project" value="TreeGrafter"/>
</dbReference>
<dbReference type="InterPro" id="IPR003265">
    <property type="entry name" value="HhH-GPD_domain"/>
</dbReference>
<evidence type="ECO:0000256" key="1">
    <source>
        <dbReference type="ARBA" id="ARBA00010817"/>
    </source>
</evidence>
<dbReference type="Gene3D" id="1.10.1670.40">
    <property type="match status" value="1"/>
</dbReference>
<dbReference type="SMART" id="SM00478">
    <property type="entry name" value="ENDO3c"/>
    <property type="match status" value="1"/>
</dbReference>
<dbReference type="OrthoDB" id="415889at2759"/>
<dbReference type="GO" id="GO:0032131">
    <property type="term" value="F:alkylated DNA binding"/>
    <property type="evidence" value="ECO:0007669"/>
    <property type="project" value="TreeGrafter"/>
</dbReference>
<dbReference type="InterPro" id="IPR051912">
    <property type="entry name" value="Alkylbase_DNA_Glycosylase/TA"/>
</dbReference>
<dbReference type="Proteomes" id="UP001061958">
    <property type="component" value="Unassembled WGS sequence"/>
</dbReference>
<protein>
    <recommendedName>
        <fullName evidence="4">HhH-GPD domain-containing protein</fullName>
    </recommendedName>
</protein>
<reference evidence="5" key="1">
    <citation type="journal article" date="2022" name="Proc. Natl. Acad. Sci. U.S.A.">
        <title>Life cycle and functional genomics of the unicellular red alga Galdieria for elucidating algal and plant evolution and industrial use.</title>
        <authorList>
            <person name="Hirooka S."/>
            <person name="Itabashi T."/>
            <person name="Ichinose T.M."/>
            <person name="Onuma R."/>
            <person name="Fujiwara T."/>
            <person name="Yamashita S."/>
            <person name="Jong L.W."/>
            <person name="Tomita R."/>
            <person name="Iwane A.H."/>
            <person name="Miyagishima S.Y."/>
        </authorList>
    </citation>
    <scope>NUCLEOTIDE SEQUENCE</scope>
    <source>
        <strain evidence="5">NBRC 102759</strain>
    </source>
</reference>
<accession>A0A9C7Q4F2</accession>
<proteinExistence type="inferred from homology"/>
<evidence type="ECO:0000256" key="2">
    <source>
        <dbReference type="ARBA" id="ARBA00022763"/>
    </source>
</evidence>
<sequence>MENFSKKRKRTFTNHPKPRGSEWIRIEEKLANHKELLSIASFLCQQNESWIPIIAEYGLPQLERQPIFPSLLKAIVSQQLSGKAAKAIMTRLNGLLGDTVTEVEMAHRILELEQVQLRQAGLSQRKVEYLRGLAQLFANGTLSDEELANLSDDDLLSRLLTVKGIGEWTIHMVMIFALQRKDVLPFGDLGVCKGAKKFFGLSDQQKRWKKEDWEALFETYRPYRTYASWLMWKVNSPHFVIAMEK</sequence>
<evidence type="ECO:0000256" key="3">
    <source>
        <dbReference type="ARBA" id="ARBA00023204"/>
    </source>
</evidence>
<comment type="similarity">
    <text evidence="1">Belongs to the alkylbase DNA glycosidase AlkA family.</text>
</comment>